<dbReference type="EMBL" id="BAAALT010000063">
    <property type="protein sequence ID" value="GAA1802193.1"/>
    <property type="molecule type" value="Genomic_DNA"/>
</dbReference>
<proteinExistence type="predicted"/>
<evidence type="ECO:0000313" key="1">
    <source>
        <dbReference type="EMBL" id="GAA1802193.1"/>
    </source>
</evidence>
<gene>
    <name evidence="1" type="ORF">GCM10009682_25040</name>
</gene>
<reference evidence="1 2" key="1">
    <citation type="journal article" date="2019" name="Int. J. Syst. Evol. Microbiol.">
        <title>The Global Catalogue of Microorganisms (GCM) 10K type strain sequencing project: providing services to taxonomists for standard genome sequencing and annotation.</title>
        <authorList>
            <consortium name="The Broad Institute Genomics Platform"/>
            <consortium name="The Broad Institute Genome Sequencing Center for Infectious Disease"/>
            <person name="Wu L."/>
            <person name="Ma J."/>
        </authorList>
    </citation>
    <scope>NUCLEOTIDE SEQUENCE [LARGE SCALE GENOMIC DNA]</scope>
    <source>
        <strain evidence="1 2">JCM 13250</strain>
    </source>
</reference>
<keyword evidence="2" id="KW-1185">Reference proteome</keyword>
<protein>
    <submittedName>
        <fullName evidence="1">Uncharacterized protein</fullName>
    </submittedName>
</protein>
<comment type="caution">
    <text evidence="1">The sequence shown here is derived from an EMBL/GenBank/DDBJ whole genome shotgun (WGS) entry which is preliminary data.</text>
</comment>
<name>A0ABN2LXC8_9ACTN</name>
<sequence length="164" mass="17577">MSVSTCPVTAPTRLSACMVATSFATVSGSHTVSLSLVSTYSVSGCSISKPRYSACRLPALAWYAYRKPSSRQTASYGAGSADPSSMTMTSKRAQRWAARLRIAAANRSGASFRVATTIDTIGSSVTTAWRRRIAAAATDWTITRLMDTIPYSEMISQGTRSRLK</sequence>
<dbReference type="Proteomes" id="UP001500218">
    <property type="component" value="Unassembled WGS sequence"/>
</dbReference>
<accession>A0ABN2LXC8</accession>
<evidence type="ECO:0000313" key="2">
    <source>
        <dbReference type="Proteomes" id="UP001500218"/>
    </source>
</evidence>
<organism evidence="1 2">
    <name type="scientific">Luedemannella flava</name>
    <dbReference type="NCBI Taxonomy" id="349316"/>
    <lineage>
        <taxon>Bacteria</taxon>
        <taxon>Bacillati</taxon>
        <taxon>Actinomycetota</taxon>
        <taxon>Actinomycetes</taxon>
        <taxon>Micromonosporales</taxon>
        <taxon>Micromonosporaceae</taxon>
        <taxon>Luedemannella</taxon>
    </lineage>
</organism>